<comment type="caution">
    <text evidence="1">The sequence shown here is derived from an EMBL/GenBank/DDBJ whole genome shotgun (WGS) entry which is preliminary data.</text>
</comment>
<organism evidence="1 2">
    <name type="scientific">Streptococcus mitis</name>
    <dbReference type="NCBI Taxonomy" id="28037"/>
    <lineage>
        <taxon>Bacteria</taxon>
        <taxon>Bacillati</taxon>
        <taxon>Bacillota</taxon>
        <taxon>Bacilli</taxon>
        <taxon>Lactobacillales</taxon>
        <taxon>Streptococcaceae</taxon>
        <taxon>Streptococcus</taxon>
        <taxon>Streptococcus mitis group</taxon>
    </lineage>
</organism>
<protein>
    <submittedName>
        <fullName evidence="1">Uncharacterized protein</fullName>
    </submittedName>
</protein>
<name>A0A3R9Q8V8_STRMT</name>
<dbReference type="AlphaFoldDB" id="A0A3R9Q8V8"/>
<dbReference type="RefSeq" id="WP_153224480.1">
    <property type="nucleotide sequence ID" value="NZ_RJNS01000007.1"/>
</dbReference>
<dbReference type="Proteomes" id="UP000278970">
    <property type="component" value="Unassembled WGS sequence"/>
</dbReference>
<sequence length="48" mass="5789">MLYNQENYSKLEVEQAKRDIKSLAKEKSKLVKLDFSNKKDVFEFFDNE</sequence>
<gene>
    <name evidence="1" type="ORF">D8854_09190</name>
</gene>
<evidence type="ECO:0000313" key="1">
    <source>
        <dbReference type="EMBL" id="RSI80293.1"/>
    </source>
</evidence>
<reference evidence="1 2" key="1">
    <citation type="submission" date="2018-11" db="EMBL/GenBank/DDBJ databases">
        <title>Species Designations Belie Phenotypic and Genotypic Heterogeneity in Oral Streptococci.</title>
        <authorList>
            <person name="Velsko I."/>
        </authorList>
    </citation>
    <scope>NUCLEOTIDE SEQUENCE [LARGE SCALE GENOMIC DNA]</scope>
    <source>
        <strain evidence="1 2">BCA11</strain>
    </source>
</reference>
<accession>A0A3R9Q8V8</accession>
<evidence type="ECO:0000313" key="2">
    <source>
        <dbReference type="Proteomes" id="UP000278970"/>
    </source>
</evidence>
<proteinExistence type="predicted"/>
<dbReference type="EMBL" id="RJNS01000007">
    <property type="protein sequence ID" value="RSI80293.1"/>
    <property type="molecule type" value="Genomic_DNA"/>
</dbReference>